<gene>
    <name evidence="1" type="primary">RPB4_1</name>
    <name evidence="1" type="ORF">DSO57_1011126</name>
</gene>
<evidence type="ECO:0000313" key="2">
    <source>
        <dbReference type="Proteomes" id="UP001165960"/>
    </source>
</evidence>
<accession>A0ACC2U429</accession>
<keyword evidence="2" id="KW-1185">Reference proteome</keyword>
<reference evidence="1" key="1">
    <citation type="submission" date="2022-04" db="EMBL/GenBank/DDBJ databases">
        <title>Genome of the entomopathogenic fungus Entomophthora muscae.</title>
        <authorList>
            <person name="Elya C."/>
            <person name="Lovett B.R."/>
            <person name="Lee E."/>
            <person name="Macias A.M."/>
            <person name="Hajek A.E."/>
            <person name="De Bivort B.L."/>
            <person name="Kasson M.T."/>
            <person name="De Fine Licht H.H."/>
            <person name="Stajich J.E."/>
        </authorList>
    </citation>
    <scope>NUCLEOTIDE SEQUENCE</scope>
    <source>
        <strain evidence="1">Berkeley</strain>
    </source>
</reference>
<name>A0ACC2U429_9FUNG</name>
<protein>
    <submittedName>
        <fullName evidence="1">RNA polymerase B</fullName>
    </submittedName>
</protein>
<dbReference type="Proteomes" id="UP001165960">
    <property type="component" value="Unassembled WGS sequence"/>
</dbReference>
<proteinExistence type="predicted"/>
<sequence>MLLEAQLESKTGDKGFTDSFEKTLAYCKRFNRITRYDTVREVRRILTRSTMQPFEIAQVASLSCEDADEARALVPSLNKEMEYAELQALLMEVVSVKKFQS</sequence>
<organism evidence="1 2">
    <name type="scientific">Entomophthora muscae</name>
    <dbReference type="NCBI Taxonomy" id="34485"/>
    <lineage>
        <taxon>Eukaryota</taxon>
        <taxon>Fungi</taxon>
        <taxon>Fungi incertae sedis</taxon>
        <taxon>Zoopagomycota</taxon>
        <taxon>Entomophthoromycotina</taxon>
        <taxon>Entomophthoromycetes</taxon>
        <taxon>Entomophthorales</taxon>
        <taxon>Entomophthoraceae</taxon>
        <taxon>Entomophthora</taxon>
    </lineage>
</organism>
<dbReference type="EMBL" id="QTSX02001458">
    <property type="protein sequence ID" value="KAJ9081775.1"/>
    <property type="molecule type" value="Genomic_DNA"/>
</dbReference>
<comment type="caution">
    <text evidence="1">The sequence shown here is derived from an EMBL/GenBank/DDBJ whole genome shotgun (WGS) entry which is preliminary data.</text>
</comment>
<evidence type="ECO:0000313" key="1">
    <source>
        <dbReference type="EMBL" id="KAJ9081775.1"/>
    </source>
</evidence>